<sequence length="107" mass="11790">MCYHLRSADTYPDLYGDRELRLALQQQQPFWVRSEGGGCPGGTPPPRAGPGAVGRRREPERAPALRCAEQTLAAQRKAVQQRLVERHCEPPRSVLAPGGGHIVRGRL</sequence>
<organism evidence="1 2">
    <name type="scientific">Sphaerodactylus townsendi</name>
    <dbReference type="NCBI Taxonomy" id="933632"/>
    <lineage>
        <taxon>Eukaryota</taxon>
        <taxon>Metazoa</taxon>
        <taxon>Chordata</taxon>
        <taxon>Craniata</taxon>
        <taxon>Vertebrata</taxon>
        <taxon>Euteleostomi</taxon>
        <taxon>Lepidosauria</taxon>
        <taxon>Squamata</taxon>
        <taxon>Bifurcata</taxon>
        <taxon>Gekkota</taxon>
        <taxon>Sphaerodactylidae</taxon>
        <taxon>Sphaerodactylus</taxon>
    </lineage>
</organism>
<evidence type="ECO:0000313" key="2">
    <source>
        <dbReference type="Proteomes" id="UP000827872"/>
    </source>
</evidence>
<reference evidence="1" key="1">
    <citation type="submission" date="2021-08" db="EMBL/GenBank/DDBJ databases">
        <title>The first chromosome-level gecko genome reveals the dynamic sex chromosomes of Neotropical dwarf geckos (Sphaerodactylidae: Sphaerodactylus).</title>
        <authorList>
            <person name="Pinto B.J."/>
            <person name="Keating S.E."/>
            <person name="Gamble T."/>
        </authorList>
    </citation>
    <scope>NUCLEOTIDE SEQUENCE</scope>
    <source>
        <strain evidence="1">TG3544</strain>
    </source>
</reference>
<dbReference type="EMBL" id="CM037615">
    <property type="protein sequence ID" value="KAH8014273.1"/>
    <property type="molecule type" value="Genomic_DNA"/>
</dbReference>
<proteinExistence type="predicted"/>
<dbReference type="Proteomes" id="UP000827872">
    <property type="component" value="Linkage Group LG02"/>
</dbReference>
<keyword evidence="2" id="KW-1185">Reference proteome</keyword>
<accession>A0ACB8G4C7</accession>
<protein>
    <submittedName>
        <fullName evidence="1">Uncharacterized protein</fullName>
    </submittedName>
</protein>
<evidence type="ECO:0000313" key="1">
    <source>
        <dbReference type="EMBL" id="KAH8014273.1"/>
    </source>
</evidence>
<name>A0ACB8G4C7_9SAUR</name>
<gene>
    <name evidence="1" type="ORF">K3G42_028009</name>
</gene>
<comment type="caution">
    <text evidence="1">The sequence shown here is derived from an EMBL/GenBank/DDBJ whole genome shotgun (WGS) entry which is preliminary data.</text>
</comment>